<keyword evidence="2 3" id="KW-0808">Transferase</keyword>
<evidence type="ECO:0000256" key="2">
    <source>
        <dbReference type="ARBA" id="ARBA00022679"/>
    </source>
</evidence>
<organism evidence="3 4">
    <name type="scientific">Fimbriiglobus ruber</name>
    <dbReference type="NCBI Taxonomy" id="1908690"/>
    <lineage>
        <taxon>Bacteria</taxon>
        <taxon>Pseudomonadati</taxon>
        <taxon>Planctomycetota</taxon>
        <taxon>Planctomycetia</taxon>
        <taxon>Gemmatales</taxon>
        <taxon>Gemmataceae</taxon>
        <taxon>Fimbriiglobus</taxon>
    </lineage>
</organism>
<name>A0A225D3H6_9BACT</name>
<comment type="caution">
    <text evidence="3">The sequence shown here is derived from an EMBL/GenBank/DDBJ whole genome shotgun (WGS) entry which is preliminary data.</text>
</comment>
<proteinExistence type="predicted"/>
<dbReference type="Pfam" id="PF03808">
    <property type="entry name" value="Glyco_tran_WecG"/>
    <property type="match status" value="1"/>
</dbReference>
<keyword evidence="4" id="KW-1185">Reference proteome</keyword>
<dbReference type="InterPro" id="IPR004629">
    <property type="entry name" value="WecG_TagA_CpsF"/>
</dbReference>
<keyword evidence="1" id="KW-0328">Glycosyltransferase</keyword>
<accession>A0A225D3H6</accession>
<dbReference type="PANTHER" id="PTHR34136:SF1">
    <property type="entry name" value="UDP-N-ACETYL-D-MANNOSAMINURONIC ACID TRANSFERASE"/>
    <property type="match status" value="1"/>
</dbReference>
<sequence>MDVDGLGLHAVTEPEAVEFIVSELDAGRGGWCVTPNLDYLRRYRRCVEFRRLLNEATFRVADGTPLVWAAKLQGTPLPGRVAGSSLISTLAAGAARAGHSIYLLGGEPGAAAGAAAVLAARHPDLVVAGTCSPAVPAVPDRACVAAVAEAIRAAGSPDIVFIGLGSPKTEWLIAELVGQFPRTWWVGVGVSFSFLTGQVRRAPAWVQRIGLEWAFRVSQEPRRLARRYLIDGIPYGCGLLLRAAARRFTGFRPGGAHP</sequence>
<evidence type="ECO:0000256" key="1">
    <source>
        <dbReference type="ARBA" id="ARBA00022676"/>
    </source>
</evidence>
<dbReference type="GO" id="GO:0016758">
    <property type="term" value="F:hexosyltransferase activity"/>
    <property type="evidence" value="ECO:0007669"/>
    <property type="project" value="TreeGrafter"/>
</dbReference>
<dbReference type="NCBIfam" id="TIGR00696">
    <property type="entry name" value="wecG_tagA_cpsF"/>
    <property type="match status" value="1"/>
</dbReference>
<dbReference type="CDD" id="cd06533">
    <property type="entry name" value="Glyco_transf_WecG_TagA"/>
    <property type="match status" value="1"/>
</dbReference>
<dbReference type="PANTHER" id="PTHR34136">
    <property type="match status" value="1"/>
</dbReference>
<evidence type="ECO:0000313" key="4">
    <source>
        <dbReference type="Proteomes" id="UP000214646"/>
    </source>
</evidence>
<reference evidence="4" key="1">
    <citation type="submission" date="2017-06" db="EMBL/GenBank/DDBJ databases">
        <title>Genome analysis of Fimbriiglobus ruber SP5, the first member of the order Planctomycetales with confirmed chitinolytic capability.</title>
        <authorList>
            <person name="Ravin N.V."/>
            <person name="Rakitin A.L."/>
            <person name="Ivanova A.A."/>
            <person name="Beletsky A.V."/>
            <person name="Kulichevskaya I.S."/>
            <person name="Mardanov A.V."/>
            <person name="Dedysh S.N."/>
        </authorList>
    </citation>
    <scope>NUCLEOTIDE SEQUENCE [LARGE SCALE GENOMIC DNA]</scope>
    <source>
        <strain evidence="4">SP5</strain>
    </source>
</reference>
<evidence type="ECO:0000313" key="3">
    <source>
        <dbReference type="EMBL" id="OWK34154.1"/>
    </source>
</evidence>
<dbReference type="AlphaFoldDB" id="A0A225D3H6"/>
<protein>
    <submittedName>
        <fullName evidence="3">N-acetylmannosaminyltransferase</fullName>
    </submittedName>
</protein>
<gene>
    <name evidence="3" type="ORF">FRUB_10125</name>
</gene>
<dbReference type="EMBL" id="NIDE01000020">
    <property type="protein sequence ID" value="OWK34154.1"/>
    <property type="molecule type" value="Genomic_DNA"/>
</dbReference>
<dbReference type="Proteomes" id="UP000214646">
    <property type="component" value="Unassembled WGS sequence"/>
</dbReference>